<proteinExistence type="predicted"/>
<dbReference type="Pfam" id="PF00072">
    <property type="entry name" value="Response_reg"/>
    <property type="match status" value="1"/>
</dbReference>
<dbReference type="GO" id="GO:0003677">
    <property type="term" value="F:DNA binding"/>
    <property type="evidence" value="ECO:0007669"/>
    <property type="project" value="UniProtKB-KW"/>
</dbReference>
<dbReference type="SMART" id="SM00448">
    <property type="entry name" value="REC"/>
    <property type="match status" value="1"/>
</dbReference>
<evidence type="ECO:0000256" key="1">
    <source>
        <dbReference type="ARBA" id="ARBA00023015"/>
    </source>
</evidence>
<gene>
    <name evidence="7" type="ORF">C7S18_03570</name>
</gene>
<dbReference type="InterPro" id="IPR000792">
    <property type="entry name" value="Tscrpt_reg_LuxR_C"/>
</dbReference>
<dbReference type="InterPro" id="IPR039420">
    <property type="entry name" value="WalR-like"/>
</dbReference>
<protein>
    <submittedName>
        <fullName evidence="7">DNA-binding response regulator</fullName>
    </submittedName>
</protein>
<dbReference type="OrthoDB" id="9796655at2"/>
<evidence type="ECO:0000259" key="6">
    <source>
        <dbReference type="PROSITE" id="PS50110"/>
    </source>
</evidence>
<dbReference type="Proteomes" id="UP000241074">
    <property type="component" value="Chromosome"/>
</dbReference>
<dbReference type="GO" id="GO:0006355">
    <property type="term" value="P:regulation of DNA-templated transcription"/>
    <property type="evidence" value="ECO:0007669"/>
    <property type="project" value="InterPro"/>
</dbReference>
<organism evidence="7 8">
    <name type="scientific">Ahniella affigens</name>
    <dbReference type="NCBI Taxonomy" id="2021234"/>
    <lineage>
        <taxon>Bacteria</taxon>
        <taxon>Pseudomonadati</taxon>
        <taxon>Pseudomonadota</taxon>
        <taxon>Gammaproteobacteria</taxon>
        <taxon>Lysobacterales</taxon>
        <taxon>Rhodanobacteraceae</taxon>
        <taxon>Ahniella</taxon>
    </lineage>
</organism>
<keyword evidence="4" id="KW-0597">Phosphoprotein</keyword>
<feature type="domain" description="Response regulatory" evidence="6">
    <location>
        <begin position="32"/>
        <end position="145"/>
    </location>
</feature>
<dbReference type="InterPro" id="IPR001789">
    <property type="entry name" value="Sig_transdc_resp-reg_receiver"/>
</dbReference>
<dbReference type="CDD" id="cd06170">
    <property type="entry name" value="LuxR_C_like"/>
    <property type="match status" value="1"/>
</dbReference>
<dbReference type="SUPFAM" id="SSF46894">
    <property type="entry name" value="C-terminal effector domain of the bipartite response regulators"/>
    <property type="match status" value="1"/>
</dbReference>
<evidence type="ECO:0000259" key="5">
    <source>
        <dbReference type="PROSITE" id="PS50043"/>
    </source>
</evidence>
<evidence type="ECO:0000256" key="3">
    <source>
        <dbReference type="ARBA" id="ARBA00023163"/>
    </source>
</evidence>
<dbReference type="AlphaFoldDB" id="A0A2P1PN93"/>
<dbReference type="PROSITE" id="PS50110">
    <property type="entry name" value="RESPONSE_REGULATORY"/>
    <property type="match status" value="1"/>
</dbReference>
<keyword evidence="2 7" id="KW-0238">DNA-binding</keyword>
<dbReference type="SUPFAM" id="SSF52172">
    <property type="entry name" value="CheY-like"/>
    <property type="match status" value="1"/>
</dbReference>
<evidence type="ECO:0000256" key="4">
    <source>
        <dbReference type="PROSITE-ProRule" id="PRU00169"/>
    </source>
</evidence>
<dbReference type="Pfam" id="PF00196">
    <property type="entry name" value="GerE"/>
    <property type="match status" value="1"/>
</dbReference>
<evidence type="ECO:0000256" key="2">
    <source>
        <dbReference type="ARBA" id="ARBA00023125"/>
    </source>
</evidence>
<dbReference type="Gene3D" id="3.40.50.2300">
    <property type="match status" value="1"/>
</dbReference>
<reference evidence="7 8" key="1">
    <citation type="submission" date="2018-03" db="EMBL/GenBank/DDBJ databases">
        <title>Ahniella affigens gen. nov., sp. nov., a gammaproteobacterium isolated from sandy soil near a stream.</title>
        <authorList>
            <person name="Ko Y."/>
            <person name="Kim J.-H."/>
        </authorList>
    </citation>
    <scope>NUCLEOTIDE SEQUENCE [LARGE SCALE GENOMIC DNA]</scope>
    <source>
        <strain evidence="7 8">D13</strain>
    </source>
</reference>
<dbReference type="PROSITE" id="PS50043">
    <property type="entry name" value="HTH_LUXR_2"/>
    <property type="match status" value="1"/>
</dbReference>
<name>A0A2P1PN93_9GAMM</name>
<dbReference type="EMBL" id="CP027860">
    <property type="protein sequence ID" value="AVP96323.1"/>
    <property type="molecule type" value="Genomic_DNA"/>
</dbReference>
<dbReference type="PRINTS" id="PR00038">
    <property type="entry name" value="HTHLUXR"/>
</dbReference>
<evidence type="ECO:0000313" key="8">
    <source>
        <dbReference type="Proteomes" id="UP000241074"/>
    </source>
</evidence>
<evidence type="ECO:0000313" key="7">
    <source>
        <dbReference type="EMBL" id="AVP96323.1"/>
    </source>
</evidence>
<accession>A0A2P1PN93</accession>
<dbReference type="InterPro" id="IPR016032">
    <property type="entry name" value="Sig_transdc_resp-reg_C-effctor"/>
</dbReference>
<keyword evidence="1" id="KW-0805">Transcription regulation</keyword>
<keyword evidence="8" id="KW-1185">Reference proteome</keyword>
<reference evidence="7 8" key="2">
    <citation type="submission" date="2018-03" db="EMBL/GenBank/DDBJ databases">
        <authorList>
            <person name="Keele B.F."/>
        </authorList>
    </citation>
    <scope>NUCLEOTIDE SEQUENCE [LARGE SCALE GENOMIC DNA]</scope>
    <source>
        <strain evidence="7 8">D13</strain>
    </source>
</reference>
<dbReference type="InterPro" id="IPR011006">
    <property type="entry name" value="CheY-like_superfamily"/>
</dbReference>
<dbReference type="PANTHER" id="PTHR43214:SF41">
    <property type="entry name" value="NITRATE_NITRITE RESPONSE REGULATOR PROTEIN NARP"/>
    <property type="match status" value="1"/>
</dbReference>
<dbReference type="KEGG" id="xba:C7S18_03570"/>
<dbReference type="SMART" id="SM00421">
    <property type="entry name" value="HTH_LUXR"/>
    <property type="match status" value="1"/>
</dbReference>
<sequence>MRPPEFLPTLAHTCPPWFAPAMNPPTRFTSLRIGMVEDKPLLRVGVRRTLEEIPGWHLCYEADSIAAARMKPSEPLDVLLLDLGLPDGSGLDVISDYAPTGCRVIIFSVLGDETNVISAIERGASGYLLKDASPEEMRAAIHDVAQGGAPLTPAVAAHLLRRMRKPEANAATELPGSGIHSLTPRERDVLMALARGYSYDETAHLLEISKHTVGHHVKQIYGKLAVNSRSQAVFEAVQAGWLRS</sequence>
<feature type="modified residue" description="4-aspartylphosphate" evidence="4">
    <location>
        <position position="82"/>
    </location>
</feature>
<keyword evidence="3" id="KW-0804">Transcription</keyword>
<dbReference type="GO" id="GO:0000160">
    <property type="term" value="P:phosphorelay signal transduction system"/>
    <property type="evidence" value="ECO:0007669"/>
    <property type="project" value="InterPro"/>
</dbReference>
<dbReference type="PANTHER" id="PTHR43214">
    <property type="entry name" value="TWO-COMPONENT RESPONSE REGULATOR"/>
    <property type="match status" value="1"/>
</dbReference>
<feature type="domain" description="HTH luxR-type" evidence="5">
    <location>
        <begin position="175"/>
        <end position="240"/>
    </location>
</feature>